<evidence type="ECO:0000256" key="1">
    <source>
        <dbReference type="SAM" id="SignalP"/>
    </source>
</evidence>
<dbReference type="Proteomes" id="UP001056436">
    <property type="component" value="Unassembled WGS sequence"/>
</dbReference>
<keyword evidence="3" id="KW-1185">Reference proteome</keyword>
<sequence>MKSAVIFSAVALFGAVFAAPLETSPNEASQLFARKLCVAEEGIACYYDSNRCYWHECSHCSCDGVNNGAKLIRRDCTDAKDAAHCIYVSNLKA</sequence>
<dbReference type="OrthoDB" id="4823286at2759"/>
<proteinExistence type="predicted"/>
<name>A0A9Q0B245_9PEZI</name>
<protein>
    <submittedName>
        <fullName evidence="2">Uncharacterized protein</fullName>
    </submittedName>
</protein>
<feature type="signal peptide" evidence="1">
    <location>
        <begin position="1"/>
        <end position="18"/>
    </location>
</feature>
<dbReference type="EMBL" id="SDAQ01000064">
    <property type="protein sequence ID" value="KAI3544984.1"/>
    <property type="molecule type" value="Genomic_DNA"/>
</dbReference>
<dbReference type="AlphaFoldDB" id="A0A9Q0B245"/>
<organism evidence="2 3">
    <name type="scientific">Colletotrichum abscissum</name>
    <dbReference type="NCBI Taxonomy" id="1671311"/>
    <lineage>
        <taxon>Eukaryota</taxon>
        <taxon>Fungi</taxon>
        <taxon>Dikarya</taxon>
        <taxon>Ascomycota</taxon>
        <taxon>Pezizomycotina</taxon>
        <taxon>Sordariomycetes</taxon>
        <taxon>Hypocreomycetidae</taxon>
        <taxon>Glomerellales</taxon>
        <taxon>Glomerellaceae</taxon>
        <taxon>Colletotrichum</taxon>
        <taxon>Colletotrichum acutatum species complex</taxon>
    </lineage>
</organism>
<gene>
    <name evidence="2" type="ORF">CABS02_09576</name>
</gene>
<evidence type="ECO:0000313" key="2">
    <source>
        <dbReference type="EMBL" id="KAI3544984.1"/>
    </source>
</evidence>
<accession>A0A9Q0B245</accession>
<comment type="caution">
    <text evidence="2">The sequence shown here is derived from an EMBL/GenBank/DDBJ whole genome shotgun (WGS) entry which is preliminary data.</text>
</comment>
<reference evidence="2" key="1">
    <citation type="submission" date="2019-01" db="EMBL/GenBank/DDBJ databases">
        <title>Colletotrichum abscissum LGMF1257.</title>
        <authorList>
            <person name="Baroncelli R."/>
        </authorList>
    </citation>
    <scope>NUCLEOTIDE SEQUENCE</scope>
    <source>
        <strain evidence="2">Ca142</strain>
    </source>
</reference>
<keyword evidence="1" id="KW-0732">Signal</keyword>
<evidence type="ECO:0000313" key="3">
    <source>
        <dbReference type="Proteomes" id="UP001056436"/>
    </source>
</evidence>
<feature type="chain" id="PRO_5040448016" evidence="1">
    <location>
        <begin position="19"/>
        <end position="93"/>
    </location>
</feature>